<feature type="compositionally biased region" description="Basic and acidic residues" evidence="1">
    <location>
        <begin position="63"/>
        <end position="72"/>
    </location>
</feature>
<sequence length="99" mass="10708">MSQSKRNGAKYDRAKCHRASVTEPSTTEPSTTEPNTTDSSILGTQNNQSESSHSAALNASNKTNDKKLPQTNDEKASWMLVLGIMIVSVIGGTIIIRMK</sequence>
<proteinExistence type="predicted"/>
<dbReference type="AlphaFoldDB" id="A0A6I4XED2"/>
<feature type="region of interest" description="Disordered" evidence="1">
    <location>
        <begin position="1"/>
        <end position="72"/>
    </location>
</feature>
<accession>A0A6I4XED2</accession>
<feature type="compositionally biased region" description="Low complexity" evidence="1">
    <location>
        <begin position="21"/>
        <end position="40"/>
    </location>
</feature>
<comment type="caution">
    <text evidence="3">The sequence shown here is derived from an EMBL/GenBank/DDBJ whole genome shotgun (WGS) entry which is preliminary data.</text>
</comment>
<dbReference type="NCBIfam" id="TIGR01167">
    <property type="entry name" value="LPXTG_anchor"/>
    <property type="match status" value="1"/>
</dbReference>
<keyword evidence="2" id="KW-0812">Transmembrane</keyword>
<organism evidence="3 4">
    <name type="scientific">Enterococcus gallinarum</name>
    <dbReference type="NCBI Taxonomy" id="1353"/>
    <lineage>
        <taxon>Bacteria</taxon>
        <taxon>Bacillati</taxon>
        <taxon>Bacillota</taxon>
        <taxon>Bacilli</taxon>
        <taxon>Lactobacillales</taxon>
        <taxon>Enterococcaceae</taxon>
        <taxon>Enterococcus</taxon>
    </lineage>
</organism>
<feature type="transmembrane region" description="Helical" evidence="2">
    <location>
        <begin position="76"/>
        <end position="96"/>
    </location>
</feature>
<protein>
    <submittedName>
        <fullName evidence="3">LPXTG cell wall anchor domain-containing protein</fullName>
    </submittedName>
</protein>
<keyword evidence="2" id="KW-1133">Transmembrane helix</keyword>
<dbReference type="EMBL" id="WVTI01000005">
    <property type="protein sequence ID" value="MXS25967.1"/>
    <property type="molecule type" value="Genomic_DNA"/>
</dbReference>
<reference evidence="3 4" key="1">
    <citation type="submission" date="2019-04" db="EMBL/GenBank/DDBJ databases">
        <title>Step-wise assembly of the neonatal virome modulated by breast feeding.</title>
        <authorList>
            <person name="Liang G."/>
            <person name="Bushman F."/>
        </authorList>
    </citation>
    <scope>NUCLEOTIDE SEQUENCE [LARGE SCALE GENOMIC DNA]</scope>
    <source>
        <strain evidence="3 4">E3404</strain>
    </source>
</reference>
<feature type="compositionally biased region" description="Polar residues" evidence="1">
    <location>
        <begin position="41"/>
        <end position="62"/>
    </location>
</feature>
<dbReference type="Proteomes" id="UP000439965">
    <property type="component" value="Unassembled WGS sequence"/>
</dbReference>
<evidence type="ECO:0000313" key="3">
    <source>
        <dbReference type="EMBL" id="MXS25967.1"/>
    </source>
</evidence>
<evidence type="ECO:0000256" key="2">
    <source>
        <dbReference type="SAM" id="Phobius"/>
    </source>
</evidence>
<name>A0A6I4XED2_ENTGA</name>
<keyword evidence="2" id="KW-0472">Membrane</keyword>
<evidence type="ECO:0000256" key="1">
    <source>
        <dbReference type="SAM" id="MobiDB-lite"/>
    </source>
</evidence>
<evidence type="ECO:0000313" key="4">
    <source>
        <dbReference type="Proteomes" id="UP000439965"/>
    </source>
</evidence>
<gene>
    <name evidence="3" type="ORF">GTI89_07840</name>
</gene>